<sequence>MAVENSPMTTAARRDVAVLRAAAVAGCCAALALATGCASSEDAGSEAGAATSSPAPPANEEEAAALAAYTGMWDTVVAASHEGGEVPPELQDYAVGGAYALMSAALEGAGASSGQVTGEPVLVPVAEVEGPDSATVEDCLDDSAWNLGMGSTPGQGPRLVEATLIHDGLAWRVSDLRIWEAGSC</sequence>
<gene>
    <name evidence="1" type="ORF">Q8A49_35490</name>
</gene>
<reference evidence="1 2" key="1">
    <citation type="submission" date="2023-07" db="EMBL/GenBank/DDBJ databases">
        <authorList>
            <person name="Girao M."/>
            <person name="Carvalho M.F."/>
        </authorList>
    </citation>
    <scope>NUCLEOTIDE SEQUENCE [LARGE SCALE GENOMIC DNA]</scope>
    <source>
        <strain evidence="1 2">66/93</strain>
    </source>
</reference>
<dbReference type="Proteomes" id="UP001348641">
    <property type="component" value="Unassembled WGS sequence"/>
</dbReference>
<evidence type="ECO:0000313" key="1">
    <source>
        <dbReference type="EMBL" id="MEE2055818.1"/>
    </source>
</evidence>
<evidence type="ECO:0008006" key="3">
    <source>
        <dbReference type="Google" id="ProtNLM"/>
    </source>
</evidence>
<proteinExistence type="predicted"/>
<comment type="caution">
    <text evidence="1">The sequence shown here is derived from an EMBL/GenBank/DDBJ whole genome shotgun (WGS) entry which is preliminary data.</text>
</comment>
<dbReference type="EMBL" id="JAUUCC010000232">
    <property type="protein sequence ID" value="MEE2055818.1"/>
    <property type="molecule type" value="Genomic_DNA"/>
</dbReference>
<evidence type="ECO:0000313" key="2">
    <source>
        <dbReference type="Proteomes" id="UP001348641"/>
    </source>
</evidence>
<accession>A0ABU7L2V5</accession>
<organism evidence="1 2">
    <name type="scientific">Nocardiopsis tropica</name>
    <dbReference type="NCBI Taxonomy" id="109330"/>
    <lineage>
        <taxon>Bacteria</taxon>
        <taxon>Bacillati</taxon>
        <taxon>Actinomycetota</taxon>
        <taxon>Actinomycetes</taxon>
        <taxon>Streptosporangiales</taxon>
        <taxon>Nocardiopsidaceae</taxon>
        <taxon>Nocardiopsis</taxon>
    </lineage>
</organism>
<name>A0ABU7L2V5_9ACTN</name>
<protein>
    <recommendedName>
        <fullName evidence="3">Lipoprotein</fullName>
    </recommendedName>
</protein>